<reference evidence="1" key="1">
    <citation type="journal article" date="2017" name="Mycologia">
        <title>Fusarium algeriense, sp. nov., a novel toxigenic crown rot pathogen of durum wheat from Algeria is nested in the Fusarium burgessii species complex.</title>
        <authorList>
            <person name="Laraba I."/>
            <person name="Keddad A."/>
            <person name="Boureghda H."/>
            <person name="Abdallah N."/>
            <person name="Vaughan M.M."/>
            <person name="Proctor R.H."/>
            <person name="Busman M."/>
            <person name="O'Donnell K."/>
        </authorList>
    </citation>
    <scope>NUCLEOTIDE SEQUENCE</scope>
    <source>
        <strain evidence="1">NRRL 25174</strain>
    </source>
</reference>
<dbReference type="Proteomes" id="UP000730481">
    <property type="component" value="Unassembled WGS sequence"/>
</dbReference>
<comment type="caution">
    <text evidence="1">The sequence shown here is derived from an EMBL/GenBank/DDBJ whole genome shotgun (WGS) entry which is preliminary data.</text>
</comment>
<proteinExistence type="predicted"/>
<sequence>MTTFTAEAFTFLSSIKTPAIEGGLVRTRLLFLLDNLQAPNPQEFIEWTTMPEFRAFAFDNLKVEFVKTWSGYRTEVSYVVIFLRLGEWIAKMLEQDSFGCKFGDSHYQCPSKQIDDVMDIDGISNACDDGMESVDDTWVDDVASEVSLDPWGI</sequence>
<evidence type="ECO:0000313" key="1">
    <source>
        <dbReference type="EMBL" id="KAF4336698.1"/>
    </source>
</evidence>
<reference evidence="1" key="2">
    <citation type="submission" date="2020-02" db="EMBL/GenBank/DDBJ databases">
        <title>Identification and distribution of gene clusters putatively required for synthesis of sphingolipid metabolism inhibitors in phylogenetically diverse species of the filamentous fungus Fusarium.</title>
        <authorList>
            <person name="Kim H.-S."/>
            <person name="Busman M."/>
            <person name="Brown D.W."/>
            <person name="Divon H."/>
            <person name="Uhlig S."/>
            <person name="Proctor R.H."/>
        </authorList>
    </citation>
    <scope>NUCLEOTIDE SEQUENCE</scope>
    <source>
        <strain evidence="1">NRRL 25174</strain>
    </source>
</reference>
<dbReference type="AlphaFoldDB" id="A0A9P5AEB9"/>
<dbReference type="EMBL" id="PVQB02000477">
    <property type="protein sequence ID" value="KAF4336698.1"/>
    <property type="molecule type" value="Genomic_DNA"/>
</dbReference>
<organism evidence="1 2">
    <name type="scientific">Fusarium beomiforme</name>
    <dbReference type="NCBI Taxonomy" id="44412"/>
    <lineage>
        <taxon>Eukaryota</taxon>
        <taxon>Fungi</taxon>
        <taxon>Dikarya</taxon>
        <taxon>Ascomycota</taxon>
        <taxon>Pezizomycotina</taxon>
        <taxon>Sordariomycetes</taxon>
        <taxon>Hypocreomycetidae</taxon>
        <taxon>Hypocreales</taxon>
        <taxon>Nectriaceae</taxon>
        <taxon>Fusarium</taxon>
        <taxon>Fusarium burgessii species complex</taxon>
    </lineage>
</organism>
<keyword evidence="2" id="KW-1185">Reference proteome</keyword>
<gene>
    <name evidence="1" type="ORF">FBEOM_9444</name>
</gene>
<evidence type="ECO:0000313" key="2">
    <source>
        <dbReference type="Proteomes" id="UP000730481"/>
    </source>
</evidence>
<name>A0A9P5AEB9_9HYPO</name>
<accession>A0A9P5AEB9</accession>
<protein>
    <submittedName>
        <fullName evidence="1">Uncharacterized protein</fullName>
    </submittedName>
</protein>
<dbReference type="OrthoDB" id="4994015at2759"/>